<dbReference type="CDD" id="cd09917">
    <property type="entry name" value="F-box_SF"/>
    <property type="match status" value="1"/>
</dbReference>
<dbReference type="InterPro" id="IPR036047">
    <property type="entry name" value="F-box-like_dom_sf"/>
</dbReference>
<reference evidence="2" key="1">
    <citation type="submission" date="2023-10" db="EMBL/GenBank/DDBJ databases">
        <title>Genome assembly of Pristionchus species.</title>
        <authorList>
            <person name="Yoshida K."/>
            <person name="Sommer R.J."/>
        </authorList>
    </citation>
    <scope>NUCLEOTIDE SEQUENCE</scope>
    <source>
        <strain evidence="2">RS5133</strain>
    </source>
</reference>
<evidence type="ECO:0000313" key="3">
    <source>
        <dbReference type="Proteomes" id="UP001432322"/>
    </source>
</evidence>
<name>A0AAV5W593_9BILA</name>
<dbReference type="PROSITE" id="PS50181">
    <property type="entry name" value="FBOX"/>
    <property type="match status" value="1"/>
</dbReference>
<dbReference type="Proteomes" id="UP001432322">
    <property type="component" value="Unassembled WGS sequence"/>
</dbReference>
<accession>A0AAV5W593</accession>
<organism evidence="2 3">
    <name type="scientific">Pristionchus fissidentatus</name>
    <dbReference type="NCBI Taxonomy" id="1538716"/>
    <lineage>
        <taxon>Eukaryota</taxon>
        <taxon>Metazoa</taxon>
        <taxon>Ecdysozoa</taxon>
        <taxon>Nematoda</taxon>
        <taxon>Chromadorea</taxon>
        <taxon>Rhabditida</taxon>
        <taxon>Rhabditina</taxon>
        <taxon>Diplogasteromorpha</taxon>
        <taxon>Diplogasteroidea</taxon>
        <taxon>Neodiplogasteridae</taxon>
        <taxon>Pristionchus</taxon>
    </lineage>
</organism>
<gene>
    <name evidence="2" type="ORF">PFISCL1PPCAC_18212</name>
</gene>
<evidence type="ECO:0000313" key="2">
    <source>
        <dbReference type="EMBL" id="GMT26915.1"/>
    </source>
</evidence>
<feature type="domain" description="F-box" evidence="1">
    <location>
        <begin position="35"/>
        <end position="70"/>
    </location>
</feature>
<proteinExistence type="predicted"/>
<comment type="caution">
    <text evidence="2">The sequence shown here is derived from an EMBL/GenBank/DDBJ whole genome shotgun (WGS) entry which is preliminary data.</text>
</comment>
<evidence type="ECO:0000259" key="1">
    <source>
        <dbReference type="PROSITE" id="PS50181"/>
    </source>
</evidence>
<keyword evidence="3" id="KW-1185">Reference proteome</keyword>
<dbReference type="EMBL" id="BTSY01000005">
    <property type="protein sequence ID" value="GMT26915.1"/>
    <property type="molecule type" value="Genomic_DNA"/>
</dbReference>
<dbReference type="InterPro" id="IPR001810">
    <property type="entry name" value="F-box_dom"/>
</dbReference>
<dbReference type="SUPFAM" id="SSF81383">
    <property type="entry name" value="F-box domain"/>
    <property type="match status" value="1"/>
</dbReference>
<dbReference type="AlphaFoldDB" id="A0AAV5W593"/>
<sequence length="70" mass="8111">VLETMRRVSQTMHSYAGIAMKTAGSKQVDFLHISQDYFSPIPSDCLREILSYLDWHDLESVRRVSQTMYA</sequence>
<protein>
    <recommendedName>
        <fullName evidence="1">F-box domain-containing protein</fullName>
    </recommendedName>
</protein>
<dbReference type="Pfam" id="PF00646">
    <property type="entry name" value="F-box"/>
    <property type="match status" value="1"/>
</dbReference>
<feature type="non-terminal residue" evidence="2">
    <location>
        <position position="1"/>
    </location>
</feature>
<feature type="non-terminal residue" evidence="2">
    <location>
        <position position="70"/>
    </location>
</feature>